<accession>A0ABN1L6S2</accession>
<keyword evidence="3" id="KW-1185">Reference proteome</keyword>
<comment type="caution">
    <text evidence="2">The sequence shown here is derived from an EMBL/GenBank/DDBJ whole genome shotgun (WGS) entry which is preliminary data.</text>
</comment>
<organism evidence="2 3">
    <name type="scientific">Colwellia asteriadis</name>
    <dbReference type="NCBI Taxonomy" id="517723"/>
    <lineage>
        <taxon>Bacteria</taxon>
        <taxon>Pseudomonadati</taxon>
        <taxon>Pseudomonadota</taxon>
        <taxon>Gammaproteobacteria</taxon>
        <taxon>Alteromonadales</taxon>
        <taxon>Colwelliaceae</taxon>
        <taxon>Colwellia</taxon>
    </lineage>
</organism>
<proteinExistence type="predicted"/>
<name>A0ABN1L6S2_9GAMM</name>
<evidence type="ECO:0000313" key="2">
    <source>
        <dbReference type="EMBL" id="GAA0816991.1"/>
    </source>
</evidence>
<dbReference type="PROSITE" id="PS00498">
    <property type="entry name" value="TYROSINASE_2"/>
    <property type="match status" value="1"/>
</dbReference>
<evidence type="ECO:0000259" key="1">
    <source>
        <dbReference type="PROSITE" id="PS00498"/>
    </source>
</evidence>
<feature type="domain" description="Tyrosinase copper-binding" evidence="1">
    <location>
        <begin position="371"/>
        <end position="382"/>
    </location>
</feature>
<protein>
    <recommendedName>
        <fullName evidence="1">Tyrosinase copper-binding domain-containing protein</fullName>
    </recommendedName>
</protein>
<dbReference type="RefSeq" id="WP_343817052.1">
    <property type="nucleotide sequence ID" value="NZ_BAAAFA010000005.1"/>
</dbReference>
<gene>
    <name evidence="2" type="ORF">GCM10009111_17610</name>
</gene>
<dbReference type="InterPro" id="IPR010352">
    <property type="entry name" value="DUF945"/>
</dbReference>
<reference evidence="2 3" key="1">
    <citation type="journal article" date="2019" name="Int. J. Syst. Evol. Microbiol.">
        <title>The Global Catalogue of Microorganisms (GCM) 10K type strain sequencing project: providing services to taxonomists for standard genome sequencing and annotation.</title>
        <authorList>
            <consortium name="The Broad Institute Genomics Platform"/>
            <consortium name="The Broad Institute Genome Sequencing Center for Infectious Disease"/>
            <person name="Wu L."/>
            <person name="Ma J."/>
        </authorList>
    </citation>
    <scope>NUCLEOTIDE SEQUENCE [LARGE SCALE GENOMIC DNA]</scope>
    <source>
        <strain evidence="2 3">JCM 15608</strain>
    </source>
</reference>
<dbReference type="EMBL" id="BAAAFA010000005">
    <property type="protein sequence ID" value="GAA0816991.1"/>
    <property type="molecule type" value="Genomic_DNA"/>
</dbReference>
<dbReference type="Proteomes" id="UP001500021">
    <property type="component" value="Unassembled WGS sequence"/>
</dbReference>
<sequence length="468" mass="50898">MNKIVTISLSALVLGGLIAPKFVGGQLNDSLHEIVKTVNDVPGYTMSIKDIESNWFSTSAVLVVGITPGTFTQGSYVEMEELTLETEYSATHGPFRFGEHSGLGWVGWSAKVDGEALREALEWPLEQAFYQIESSMGLFGGHTYADTITAFSAKKSDEDISVTFSGYQGEGSYDGQGLEYSAIMRDFTLASGEVDVTLNDLTLDMLLETSIEEVLANGIYDSSTKMNFANIDVNIKDEAKKVTLSDLYMTVATVLEPKEQLMDMKLAYGVNNLAVDDFAAQDIALEFEMNNLSGEFIQAYQAESKAIASANGVADPTKLIEFLNNNLLLLVKANPEVNITSLRGTLPQGKFSSHFNTSLVNITSLPAQLADPSFWLTHALVDANINGDKAAIEWIATNMMQMQLAKDPGTAGMTEAEITDLANQQVPAMLSMFAQQGFLTATETNYNSTLTLKDKALILNDKPIPLPF</sequence>
<dbReference type="InterPro" id="IPR002227">
    <property type="entry name" value="Tyrosinase_Cu-bd"/>
</dbReference>
<evidence type="ECO:0000313" key="3">
    <source>
        <dbReference type="Proteomes" id="UP001500021"/>
    </source>
</evidence>
<dbReference type="Pfam" id="PF06097">
    <property type="entry name" value="DUF945"/>
    <property type="match status" value="1"/>
</dbReference>